<organism evidence="1 2">
    <name type="scientific">Emiliania huxleyi (strain CCMP1516)</name>
    <dbReference type="NCBI Taxonomy" id="280463"/>
    <lineage>
        <taxon>Eukaryota</taxon>
        <taxon>Haptista</taxon>
        <taxon>Haptophyta</taxon>
        <taxon>Prymnesiophyceae</taxon>
        <taxon>Isochrysidales</taxon>
        <taxon>Noelaerhabdaceae</taxon>
        <taxon>Emiliania</taxon>
    </lineage>
</organism>
<dbReference type="GeneID" id="17254720"/>
<dbReference type="Pfam" id="PF13181">
    <property type="entry name" value="TPR_8"/>
    <property type="match status" value="1"/>
</dbReference>
<evidence type="ECO:0000313" key="1">
    <source>
        <dbReference type="EnsemblProtists" id="EOD08634"/>
    </source>
</evidence>
<dbReference type="InterPro" id="IPR019734">
    <property type="entry name" value="TPR_rpt"/>
</dbReference>
<dbReference type="SMART" id="SM00028">
    <property type="entry name" value="TPR"/>
    <property type="match status" value="3"/>
</dbReference>
<sequence>MVLQAAPELARRGAWRAVIAGAQQLLSSAAGRSGTAPPLEDQLALRHLRLSGLVKLRQIPTAEREISLLGDLTGPAWYYETHAPSGGGGGSAQQGSMAPFALLHLHALMPSFAGNHVASVGRVLALLSLVQGAPWPEASWPAEAAAAVAASQAGRARAAEQRLALHVSLVNQYAASGDWPLAIAHLEGLLGGGLGGEAAGAGCGGGGERGAGRKGGEGDGGGGDRELLSLLGRLYLQAGNIDAAEDAFERRECLDGDAEKDPEVRANRGHLLVACGVFEGAIAEYGAALDLTGGRHAVAANNRATCLLYRGRLAEAIAALEAFLRLEPAAHATPAVGA</sequence>
<evidence type="ECO:0000313" key="2">
    <source>
        <dbReference type="Proteomes" id="UP000013827"/>
    </source>
</evidence>
<dbReference type="Proteomes" id="UP000013827">
    <property type="component" value="Unassembled WGS sequence"/>
</dbReference>
<dbReference type="STRING" id="2903.R1DIX0"/>
<dbReference type="SUPFAM" id="SSF48452">
    <property type="entry name" value="TPR-like"/>
    <property type="match status" value="1"/>
</dbReference>
<name>A0A0D3IBJ9_EMIH1</name>
<dbReference type="PANTHER" id="PTHR21581">
    <property type="entry name" value="D-ALANYL-D-ALANINE CARBOXYPEPTIDASE"/>
    <property type="match status" value="1"/>
</dbReference>
<dbReference type="EnsemblProtists" id="EOD08634">
    <property type="protein sequence ID" value="EOD08634"/>
    <property type="gene ID" value="EMIHUDRAFT_217376"/>
</dbReference>
<dbReference type="HOGENOM" id="CLU_822401_0_0_1"/>
<dbReference type="eggNOG" id="KOG2796">
    <property type="taxonomic scope" value="Eukaryota"/>
</dbReference>
<reference evidence="2" key="1">
    <citation type="journal article" date="2013" name="Nature">
        <title>Pan genome of the phytoplankton Emiliania underpins its global distribution.</title>
        <authorList>
            <person name="Read B.A."/>
            <person name="Kegel J."/>
            <person name="Klute M.J."/>
            <person name="Kuo A."/>
            <person name="Lefebvre S.C."/>
            <person name="Maumus F."/>
            <person name="Mayer C."/>
            <person name="Miller J."/>
            <person name="Monier A."/>
            <person name="Salamov A."/>
            <person name="Young J."/>
            <person name="Aguilar M."/>
            <person name="Claverie J.M."/>
            <person name="Frickenhaus S."/>
            <person name="Gonzalez K."/>
            <person name="Herman E.K."/>
            <person name="Lin Y.C."/>
            <person name="Napier J."/>
            <person name="Ogata H."/>
            <person name="Sarno A.F."/>
            <person name="Shmutz J."/>
            <person name="Schroeder D."/>
            <person name="de Vargas C."/>
            <person name="Verret F."/>
            <person name="von Dassow P."/>
            <person name="Valentin K."/>
            <person name="Van de Peer Y."/>
            <person name="Wheeler G."/>
            <person name="Dacks J.B."/>
            <person name="Delwiche C.F."/>
            <person name="Dyhrman S.T."/>
            <person name="Glockner G."/>
            <person name="John U."/>
            <person name="Richards T."/>
            <person name="Worden A.Z."/>
            <person name="Zhang X."/>
            <person name="Grigoriev I.V."/>
            <person name="Allen A.E."/>
            <person name="Bidle K."/>
            <person name="Borodovsky M."/>
            <person name="Bowler C."/>
            <person name="Brownlee C."/>
            <person name="Cock J.M."/>
            <person name="Elias M."/>
            <person name="Gladyshev V.N."/>
            <person name="Groth M."/>
            <person name="Guda C."/>
            <person name="Hadaegh A."/>
            <person name="Iglesias-Rodriguez M.D."/>
            <person name="Jenkins J."/>
            <person name="Jones B.M."/>
            <person name="Lawson T."/>
            <person name="Leese F."/>
            <person name="Lindquist E."/>
            <person name="Lobanov A."/>
            <person name="Lomsadze A."/>
            <person name="Malik S.B."/>
            <person name="Marsh M.E."/>
            <person name="Mackinder L."/>
            <person name="Mock T."/>
            <person name="Mueller-Roeber B."/>
            <person name="Pagarete A."/>
            <person name="Parker M."/>
            <person name="Probert I."/>
            <person name="Quesneville H."/>
            <person name="Raines C."/>
            <person name="Rensing S.A."/>
            <person name="Riano-Pachon D.M."/>
            <person name="Richier S."/>
            <person name="Rokitta S."/>
            <person name="Shiraiwa Y."/>
            <person name="Soanes D.M."/>
            <person name="van der Giezen M."/>
            <person name="Wahlund T.M."/>
            <person name="Williams B."/>
            <person name="Wilson W."/>
            <person name="Wolfe G."/>
            <person name="Wurch L.L."/>
        </authorList>
    </citation>
    <scope>NUCLEOTIDE SEQUENCE</scope>
</reference>
<dbReference type="RefSeq" id="XP_005761063.1">
    <property type="nucleotide sequence ID" value="XM_005761006.1"/>
</dbReference>
<dbReference type="KEGG" id="ehx:EMIHUDRAFT_217376"/>
<accession>A0A0D3IBJ9</accession>
<dbReference type="AlphaFoldDB" id="A0A0D3IBJ9"/>
<dbReference type="Gene3D" id="1.25.40.10">
    <property type="entry name" value="Tetratricopeptide repeat domain"/>
    <property type="match status" value="1"/>
</dbReference>
<dbReference type="InterPro" id="IPR011990">
    <property type="entry name" value="TPR-like_helical_dom_sf"/>
</dbReference>
<dbReference type="PANTHER" id="PTHR21581:SF6">
    <property type="entry name" value="TRAFFICKING PROTEIN PARTICLE COMPLEX SUBUNIT 12"/>
    <property type="match status" value="1"/>
</dbReference>
<reference evidence="1" key="2">
    <citation type="submission" date="2024-10" db="UniProtKB">
        <authorList>
            <consortium name="EnsemblProtists"/>
        </authorList>
    </citation>
    <scope>IDENTIFICATION</scope>
</reference>
<proteinExistence type="predicted"/>
<dbReference type="OMA" id="FYPELYG"/>
<keyword evidence="2" id="KW-1185">Reference proteome</keyword>
<protein>
    <submittedName>
        <fullName evidence="1">Uncharacterized protein</fullName>
    </submittedName>
</protein>
<dbReference type="PaxDb" id="2903-EOD08634"/>